<proteinExistence type="predicted"/>
<dbReference type="Gene3D" id="1.10.510.10">
    <property type="entry name" value="Transferase(Phosphotransferase) domain 1"/>
    <property type="match status" value="1"/>
</dbReference>
<dbReference type="Pfam" id="PF09379">
    <property type="entry name" value="FERM_N"/>
    <property type="match status" value="1"/>
</dbReference>
<accession>A0A7K9RYY2</accession>
<keyword evidence="5" id="KW-1185">Reference proteome</keyword>
<dbReference type="InterPro" id="IPR052074">
    <property type="entry name" value="NonRcpt_TyrProt_Phosphatase"/>
</dbReference>
<dbReference type="PANTHER" id="PTHR46900:SF4">
    <property type="entry name" value="FERM AND PDZ DOMAIN CONTAINING 2"/>
    <property type="match status" value="1"/>
</dbReference>
<dbReference type="InterPro" id="IPR035963">
    <property type="entry name" value="FERM_2"/>
</dbReference>
<dbReference type="CDD" id="cd17196">
    <property type="entry name" value="FERM_F1_FRMPD2"/>
    <property type="match status" value="1"/>
</dbReference>
<dbReference type="SUPFAM" id="SSF50729">
    <property type="entry name" value="PH domain-like"/>
    <property type="match status" value="1"/>
</dbReference>
<dbReference type="Gene3D" id="1.20.80.10">
    <property type="match status" value="1"/>
</dbReference>
<dbReference type="SMART" id="SM00750">
    <property type="entry name" value="KIND"/>
    <property type="match status" value="1"/>
</dbReference>
<organism evidence="4 5">
    <name type="scientific">Sterrhoptilus dennistouni</name>
    <dbReference type="NCBI Taxonomy" id="2585820"/>
    <lineage>
        <taxon>Eukaryota</taxon>
        <taxon>Metazoa</taxon>
        <taxon>Chordata</taxon>
        <taxon>Craniata</taxon>
        <taxon>Vertebrata</taxon>
        <taxon>Euteleostomi</taxon>
        <taxon>Archelosauria</taxon>
        <taxon>Archosauria</taxon>
        <taxon>Dinosauria</taxon>
        <taxon>Saurischia</taxon>
        <taxon>Theropoda</taxon>
        <taxon>Coelurosauria</taxon>
        <taxon>Aves</taxon>
        <taxon>Neognathae</taxon>
        <taxon>Neoaves</taxon>
        <taxon>Telluraves</taxon>
        <taxon>Australaves</taxon>
        <taxon>Passeriformes</taxon>
        <taxon>Sylvioidea</taxon>
        <taxon>Zosteropidae</taxon>
        <taxon>Sterrhoptilus</taxon>
    </lineage>
</organism>
<dbReference type="Proteomes" id="UP000572325">
    <property type="component" value="Unassembled WGS sequence"/>
</dbReference>
<dbReference type="InterPro" id="IPR019748">
    <property type="entry name" value="FERM_central"/>
</dbReference>
<protein>
    <submittedName>
        <fullName evidence="4">FRPD2 protein</fullName>
    </submittedName>
</protein>
<dbReference type="InterPro" id="IPR011993">
    <property type="entry name" value="PH-like_dom_sf"/>
</dbReference>
<comment type="caution">
    <text evidence="4">The sequence shown here is derived from an EMBL/GenBank/DDBJ whole genome shotgun (WGS) entry which is preliminary data.</text>
</comment>
<dbReference type="SMART" id="SM01196">
    <property type="entry name" value="FERM_C"/>
    <property type="match status" value="1"/>
</dbReference>
<dbReference type="PRINTS" id="PR00935">
    <property type="entry name" value="BAND41"/>
</dbReference>
<sequence length="705" mass="80263">NPVSTAAGMSSSCVTLAEVLWAKGSPLEEEEIWALLYLSTMQLLEDLHKDSGICVICPWSVLLSAEGNLFFQNNASQTEAAPFSPPELLHYPSKNQHFGLTKMLVYSLGMTLYWSADYQVPPNQASNTNIFLSDQLHTLLLTLCEDLPHRRLSPESILEACEAHQKESASLPAKFYIKKMVQFAVGSASEVEQVVTEDSTASQLNRSHVIRKRLHEKIPDTSTLSSQMNFHQGRVPETQRSCDTTLSGSRTQSSYKLFINRTANPTPGSKHLQQNFYHSHHPITSTMAAVELKLLWKSPFSGPEFIILSSEPPVTLQLPGSIVTKKGKSYLSQRDLNVILLNGQCLEVQCDIKTKARDVFNTVVAYANLVEHFYFGLAYLKGKEFFFLDEETKLYKVAPDGWNDQHKKKMSIINFTLFLRIKFFVNHFNVIQHGLTRHQFYLQLRKDILEERLYCSDETALKLGALALQAELGNYAAEVWRNSTSYFRVEDYVPASRIEKMTLAYVQRELAKLHRMNRSLFEDEAELEFLKVTQQLPEYGVLFYRVSQEKKGTEGDIILGICAKGIIVYENKNHTRIASLRFQWRETERISAHRKKFMIESSFSGKKHTFITDTAKTCKYLLDLCSAQHKFNAQMNSRQLRQISSEDSKFVEIDKSNSAYAAQREHLALIQRLSRSENVLYGANQENLSAGMMSKSCDNLSVETN</sequence>
<feature type="domain" description="FERM" evidence="2">
    <location>
        <begin position="334"/>
        <end position="636"/>
    </location>
</feature>
<dbReference type="InterPro" id="IPR019749">
    <property type="entry name" value="Band_41_domain"/>
</dbReference>
<dbReference type="AlphaFoldDB" id="A0A7K9RYY2"/>
<dbReference type="PANTHER" id="PTHR46900">
    <property type="entry name" value="TYROSINE-PROTEIN PHOSPHATASE NON-RECEPTOR TYPE 13"/>
    <property type="match status" value="1"/>
</dbReference>
<name>A0A7K9RYY2_9PASS</name>
<dbReference type="InterPro" id="IPR011019">
    <property type="entry name" value="KIND_dom"/>
</dbReference>
<feature type="domain" description="KIND" evidence="3">
    <location>
        <begin position="14"/>
        <end position="198"/>
    </location>
</feature>
<dbReference type="SUPFAM" id="SSF47031">
    <property type="entry name" value="Second domain of FERM"/>
    <property type="match status" value="1"/>
</dbReference>
<reference evidence="4 5" key="1">
    <citation type="submission" date="2019-09" db="EMBL/GenBank/DDBJ databases">
        <title>Bird 10,000 Genomes (B10K) Project - Family phase.</title>
        <authorList>
            <person name="Zhang G."/>
        </authorList>
    </citation>
    <scope>NUCLEOTIDE SEQUENCE [LARGE SCALE GENOMIC DNA]</scope>
    <source>
        <strain evidence="4">B10K-DU-001-27</strain>
        <tissue evidence="4">Muscle</tissue>
    </source>
</reference>
<dbReference type="InterPro" id="IPR018980">
    <property type="entry name" value="FERM_PH-like_C"/>
</dbReference>
<evidence type="ECO:0000259" key="2">
    <source>
        <dbReference type="PROSITE" id="PS50057"/>
    </source>
</evidence>
<dbReference type="SMART" id="SM00295">
    <property type="entry name" value="B41"/>
    <property type="match status" value="1"/>
</dbReference>
<gene>
    <name evidence="4" type="primary">Frmpd2_1</name>
    <name evidence="4" type="ORF">STEDEN_R11646</name>
</gene>
<dbReference type="Pfam" id="PF00373">
    <property type="entry name" value="FERM_M"/>
    <property type="match status" value="1"/>
</dbReference>
<dbReference type="Gene3D" id="2.30.29.30">
    <property type="entry name" value="Pleckstrin-homology domain (PH domain)/Phosphotyrosine-binding domain (PTB)"/>
    <property type="match status" value="1"/>
</dbReference>
<evidence type="ECO:0000259" key="3">
    <source>
        <dbReference type="PROSITE" id="PS51377"/>
    </source>
</evidence>
<dbReference type="InterPro" id="IPR000299">
    <property type="entry name" value="FERM_domain"/>
</dbReference>
<dbReference type="CDD" id="cd14473">
    <property type="entry name" value="FERM_B-lobe"/>
    <property type="match status" value="1"/>
</dbReference>
<dbReference type="Pfam" id="PF09380">
    <property type="entry name" value="FERM_C"/>
    <property type="match status" value="1"/>
</dbReference>
<dbReference type="PROSITE" id="PS50057">
    <property type="entry name" value="FERM_3"/>
    <property type="match status" value="1"/>
</dbReference>
<dbReference type="InterPro" id="IPR018979">
    <property type="entry name" value="FERM_N"/>
</dbReference>
<feature type="non-terminal residue" evidence="4">
    <location>
        <position position="1"/>
    </location>
</feature>
<dbReference type="SUPFAM" id="SSF54236">
    <property type="entry name" value="Ubiquitin-like"/>
    <property type="match status" value="1"/>
</dbReference>
<dbReference type="InterPro" id="IPR014352">
    <property type="entry name" value="FERM/acyl-CoA-bd_prot_sf"/>
</dbReference>
<dbReference type="EMBL" id="VWZU01012032">
    <property type="protein sequence ID" value="NXI28406.1"/>
    <property type="molecule type" value="Genomic_DNA"/>
</dbReference>
<evidence type="ECO:0000313" key="5">
    <source>
        <dbReference type="Proteomes" id="UP000572325"/>
    </source>
</evidence>
<dbReference type="Gene3D" id="3.10.20.90">
    <property type="entry name" value="Phosphatidylinositol 3-kinase Catalytic Subunit, Chain A, domain 1"/>
    <property type="match status" value="1"/>
</dbReference>
<evidence type="ECO:0000256" key="1">
    <source>
        <dbReference type="ARBA" id="ARBA00022737"/>
    </source>
</evidence>
<dbReference type="InterPro" id="IPR029071">
    <property type="entry name" value="Ubiquitin-like_domsf"/>
</dbReference>
<evidence type="ECO:0000313" key="4">
    <source>
        <dbReference type="EMBL" id="NXI28406.1"/>
    </source>
</evidence>
<dbReference type="PROSITE" id="PS51377">
    <property type="entry name" value="KIND"/>
    <property type="match status" value="1"/>
</dbReference>
<feature type="non-terminal residue" evidence="4">
    <location>
        <position position="705"/>
    </location>
</feature>
<keyword evidence="1" id="KW-0677">Repeat</keyword>